<sequence length="25" mass="2594">MPTQATPSAKVCSGLLMVSCRLSVN</sequence>
<proteinExistence type="predicted"/>
<reference evidence="1" key="1">
    <citation type="submission" date="2018-02" db="EMBL/GenBank/DDBJ databases">
        <title>Rhizophora mucronata_Transcriptome.</title>
        <authorList>
            <person name="Meera S.P."/>
            <person name="Sreeshan A."/>
            <person name="Augustine A."/>
        </authorList>
    </citation>
    <scope>NUCLEOTIDE SEQUENCE</scope>
    <source>
        <tissue evidence="1">Leaf</tissue>
    </source>
</reference>
<organism evidence="1">
    <name type="scientific">Rhizophora mucronata</name>
    <name type="common">Asiatic mangrove</name>
    <dbReference type="NCBI Taxonomy" id="61149"/>
    <lineage>
        <taxon>Eukaryota</taxon>
        <taxon>Viridiplantae</taxon>
        <taxon>Streptophyta</taxon>
        <taxon>Embryophyta</taxon>
        <taxon>Tracheophyta</taxon>
        <taxon>Spermatophyta</taxon>
        <taxon>Magnoliopsida</taxon>
        <taxon>eudicotyledons</taxon>
        <taxon>Gunneridae</taxon>
        <taxon>Pentapetalae</taxon>
        <taxon>rosids</taxon>
        <taxon>fabids</taxon>
        <taxon>Malpighiales</taxon>
        <taxon>Rhizophoraceae</taxon>
        <taxon>Rhizophora</taxon>
    </lineage>
</organism>
<dbReference type="EMBL" id="GGEC01056602">
    <property type="protein sequence ID" value="MBX37086.1"/>
    <property type="molecule type" value="Transcribed_RNA"/>
</dbReference>
<accession>A0A2P2N3U0</accession>
<dbReference type="AlphaFoldDB" id="A0A2P2N3U0"/>
<name>A0A2P2N3U0_RHIMU</name>
<evidence type="ECO:0000313" key="1">
    <source>
        <dbReference type="EMBL" id="MBX37086.1"/>
    </source>
</evidence>
<protein>
    <submittedName>
        <fullName evidence="1">Uncharacterized protein</fullName>
    </submittedName>
</protein>